<organism evidence="1 2">
    <name type="scientific">Anser cygnoides</name>
    <name type="common">Swan goose</name>
    <dbReference type="NCBI Taxonomy" id="8845"/>
    <lineage>
        <taxon>Eukaryota</taxon>
        <taxon>Metazoa</taxon>
        <taxon>Chordata</taxon>
        <taxon>Craniata</taxon>
        <taxon>Vertebrata</taxon>
        <taxon>Euteleostomi</taxon>
        <taxon>Archelosauria</taxon>
        <taxon>Archosauria</taxon>
        <taxon>Dinosauria</taxon>
        <taxon>Saurischia</taxon>
        <taxon>Theropoda</taxon>
        <taxon>Coelurosauria</taxon>
        <taxon>Aves</taxon>
        <taxon>Neognathae</taxon>
        <taxon>Galloanserae</taxon>
        <taxon>Anseriformes</taxon>
        <taxon>Anatidae</taxon>
        <taxon>Anserinae</taxon>
        <taxon>Anser</taxon>
    </lineage>
</organism>
<dbReference type="AlphaFoldDB" id="A0A8B9DXM2"/>
<dbReference type="Ensembl" id="ENSACDT00005014131.1">
    <property type="protein sequence ID" value="ENSACDP00005011720.1"/>
    <property type="gene ID" value="ENSACDG00005008623.1"/>
</dbReference>
<reference evidence="1" key="1">
    <citation type="submission" date="2025-08" db="UniProtKB">
        <authorList>
            <consortium name="Ensembl"/>
        </authorList>
    </citation>
    <scope>IDENTIFICATION</scope>
</reference>
<protein>
    <submittedName>
        <fullName evidence="1">Uncharacterized protein</fullName>
    </submittedName>
</protein>
<evidence type="ECO:0000313" key="1">
    <source>
        <dbReference type="Ensembl" id="ENSACDP00005011720.1"/>
    </source>
</evidence>
<name>A0A8B9DXM2_ANSCY</name>
<accession>A0A8B9DXM2</accession>
<reference evidence="1" key="2">
    <citation type="submission" date="2025-09" db="UniProtKB">
        <authorList>
            <consortium name="Ensembl"/>
        </authorList>
    </citation>
    <scope>IDENTIFICATION</scope>
</reference>
<dbReference type="Proteomes" id="UP000694521">
    <property type="component" value="Unplaced"/>
</dbReference>
<sequence length="56" mass="6309">RRCLDVDTSDLHFRATKDRYGGQPLFFEKFPALWAGVRPFGGISGHFGAAFVHIWG</sequence>
<evidence type="ECO:0000313" key="2">
    <source>
        <dbReference type="Proteomes" id="UP000694521"/>
    </source>
</evidence>
<keyword evidence="2" id="KW-1185">Reference proteome</keyword>
<proteinExistence type="predicted"/>